<dbReference type="Gene3D" id="3.90.960.10">
    <property type="entry name" value="YbaK/aminoacyl-tRNA synthetase-associated domain"/>
    <property type="match status" value="1"/>
</dbReference>
<dbReference type="Proteomes" id="UP000231252">
    <property type="component" value="Unassembled WGS sequence"/>
</dbReference>
<dbReference type="InterPro" id="IPR007214">
    <property type="entry name" value="YbaK/aa-tRNA-synth-assoc-dom"/>
</dbReference>
<dbReference type="PANTHER" id="PTHR30411:SF9">
    <property type="entry name" value="MULTIFUNCTIONAL SER_THR-TRNA DEACYLASE PROXP-Y"/>
    <property type="match status" value="1"/>
</dbReference>
<proteinExistence type="predicted"/>
<sequence>MEFHPVVQIIKELLNNRQIKYDYFEHEPVRTSEEASKIRSDYTLKQGAKALLVKLYLRGGQEKFVMLVVPGDARFDGKKVKKLFDAKDMRFATEEEVGKVTGGVLVGGVPPFGSLFGLETYMDHKVQQNERIV</sequence>
<gene>
    <name evidence="2" type="ORF">COT50_00235</name>
</gene>
<reference evidence="3" key="1">
    <citation type="submission" date="2017-09" db="EMBL/GenBank/DDBJ databases">
        <title>Depth-based differentiation of microbial function through sediment-hosted aquifers and enrichment of novel symbionts in the deep terrestrial subsurface.</title>
        <authorList>
            <person name="Probst A.J."/>
            <person name="Ladd B."/>
            <person name="Jarett J.K."/>
            <person name="Geller-Mcgrath D.E."/>
            <person name="Sieber C.M.K."/>
            <person name="Emerson J.B."/>
            <person name="Anantharaman K."/>
            <person name="Thomas B.C."/>
            <person name="Malmstrom R."/>
            <person name="Stieglmeier M."/>
            <person name="Klingl A."/>
            <person name="Woyke T."/>
            <person name="Ryan C.M."/>
            <person name="Banfield J.F."/>
        </authorList>
    </citation>
    <scope>NUCLEOTIDE SEQUENCE [LARGE SCALE GENOMIC DNA]</scope>
</reference>
<evidence type="ECO:0000259" key="1">
    <source>
        <dbReference type="Pfam" id="PF04073"/>
    </source>
</evidence>
<dbReference type="PANTHER" id="PTHR30411">
    <property type="entry name" value="CYTOPLASMIC PROTEIN"/>
    <property type="match status" value="1"/>
</dbReference>
<dbReference type="SUPFAM" id="SSF55826">
    <property type="entry name" value="YbaK/ProRS associated domain"/>
    <property type="match status" value="1"/>
</dbReference>
<dbReference type="EMBL" id="PEYU01000003">
    <property type="protein sequence ID" value="PIS22748.1"/>
    <property type="molecule type" value="Genomic_DNA"/>
</dbReference>
<dbReference type="Pfam" id="PF04073">
    <property type="entry name" value="tRNA_edit"/>
    <property type="match status" value="1"/>
</dbReference>
<comment type="caution">
    <text evidence="2">The sequence shown here is derived from an EMBL/GenBank/DDBJ whole genome shotgun (WGS) entry which is preliminary data.</text>
</comment>
<evidence type="ECO:0000313" key="3">
    <source>
        <dbReference type="Proteomes" id="UP000231252"/>
    </source>
</evidence>
<dbReference type="GO" id="GO:0002161">
    <property type="term" value="F:aminoacyl-tRNA deacylase activity"/>
    <property type="evidence" value="ECO:0007669"/>
    <property type="project" value="InterPro"/>
</dbReference>
<name>A0A2H0XF53_UNCKA</name>
<feature type="non-terminal residue" evidence="2">
    <location>
        <position position="133"/>
    </location>
</feature>
<dbReference type="InterPro" id="IPR036754">
    <property type="entry name" value="YbaK/aa-tRNA-synt-asso_dom_sf"/>
</dbReference>
<protein>
    <recommendedName>
        <fullName evidence="1">YbaK/aminoacyl-tRNA synthetase-associated domain-containing protein</fullName>
    </recommendedName>
</protein>
<organism evidence="2 3">
    <name type="scientific">candidate division WWE3 bacterium CG08_land_8_20_14_0_20_41_10</name>
    <dbReference type="NCBI Taxonomy" id="1975085"/>
    <lineage>
        <taxon>Bacteria</taxon>
        <taxon>Katanobacteria</taxon>
    </lineage>
</organism>
<feature type="domain" description="YbaK/aminoacyl-tRNA synthetase-associated" evidence="1">
    <location>
        <begin position="26"/>
        <end position="133"/>
    </location>
</feature>
<evidence type="ECO:0000313" key="2">
    <source>
        <dbReference type="EMBL" id="PIS22748.1"/>
    </source>
</evidence>
<dbReference type="AlphaFoldDB" id="A0A2H0XF53"/>
<accession>A0A2H0XF53</accession>